<feature type="signal peptide" evidence="1">
    <location>
        <begin position="1"/>
        <end position="29"/>
    </location>
</feature>
<dbReference type="PANTHER" id="PTHR19328:SF75">
    <property type="entry name" value="ALDOSE SUGAR DEHYDROGENASE YLII"/>
    <property type="match status" value="1"/>
</dbReference>
<dbReference type="Gene3D" id="2.120.10.30">
    <property type="entry name" value="TolB, C-terminal domain"/>
    <property type="match status" value="1"/>
</dbReference>
<dbReference type="AlphaFoldDB" id="W8S711"/>
<dbReference type="InterPro" id="IPR011042">
    <property type="entry name" value="6-blade_b-propeller_TolB-like"/>
</dbReference>
<keyword evidence="4" id="KW-1185">Reference proteome</keyword>
<dbReference type="STRING" id="1294273.roselon_02394"/>
<dbReference type="Proteomes" id="UP000019593">
    <property type="component" value="Chromosome"/>
</dbReference>
<dbReference type="KEGG" id="red:roselon_02394"/>
<dbReference type="PANTHER" id="PTHR19328">
    <property type="entry name" value="HEDGEHOG-INTERACTING PROTEIN"/>
    <property type="match status" value="1"/>
</dbReference>
<evidence type="ECO:0000259" key="2">
    <source>
        <dbReference type="Pfam" id="PF07995"/>
    </source>
</evidence>
<dbReference type="HOGENOM" id="CLU_012253_1_1_5"/>
<name>W8S711_9RHOB</name>
<keyword evidence="1" id="KW-0732">Signal</keyword>
<sequence length="334" mass="35064">MTPALPHRAAPTLTLTVILSLSLPAAVPAQPVADGPPNRPGTTPAFAAQTEAPEQISGFELARETVATGLERPWAVAVLPDGAGYLVTERPGRVRHVSRAGAVSDPIAGVPEVLARRQGGLLDVALSPDFMDNRVIFLTYARPMGDGLSATAAARAVLSEDLSRLNEVTEIFVQTPPSPTPMHYGSRILPVGDHVFVTTGERFTDAERALAQDPAATYGTVVRLLANGDIPAGNPFAGTEGARPEIWSLGHRNIQGAALHPETGDLWTIEHGPAGGDELNRIEPGANYGWPVVSYGVNYDGSSVGLGEAAHAPDFTEPRYYWDPVIAPGGDGGL</sequence>
<dbReference type="InterPro" id="IPR011041">
    <property type="entry name" value="Quinoprot_gluc/sorb_DH_b-prop"/>
</dbReference>
<evidence type="ECO:0000313" key="4">
    <source>
        <dbReference type="Proteomes" id="UP000019593"/>
    </source>
</evidence>
<accession>W8S711</accession>
<reference evidence="3 4" key="1">
    <citation type="submission" date="2013-03" db="EMBL/GenBank/DDBJ databases">
        <authorList>
            <person name="Fiebig A."/>
            <person name="Goeker M."/>
            <person name="Klenk H.-P.P."/>
        </authorList>
    </citation>
    <scope>NUCLEOTIDE SEQUENCE [LARGE SCALE GENOMIC DNA]</scope>
    <source>
        <strain evidence="4">DSM 19469</strain>
    </source>
</reference>
<dbReference type="EMBL" id="CP004372">
    <property type="protein sequence ID" value="AHM04721.1"/>
    <property type="molecule type" value="Genomic_DNA"/>
</dbReference>
<dbReference type="RefSeq" id="WP_342665284.1">
    <property type="nucleotide sequence ID" value="NZ_CP004372.1"/>
</dbReference>
<protein>
    <submittedName>
        <fullName evidence="3">PQQ-dependent oxidoreductase, gdhB family</fullName>
    </submittedName>
</protein>
<dbReference type="eggNOG" id="COG2133">
    <property type="taxonomic scope" value="Bacteria"/>
</dbReference>
<dbReference type="Pfam" id="PF07995">
    <property type="entry name" value="GSDH"/>
    <property type="match status" value="1"/>
</dbReference>
<feature type="chain" id="PRO_5004914180" evidence="1">
    <location>
        <begin position="30"/>
        <end position="334"/>
    </location>
</feature>
<proteinExistence type="predicted"/>
<dbReference type="PATRIC" id="fig|1294273.3.peg.2364"/>
<evidence type="ECO:0000256" key="1">
    <source>
        <dbReference type="SAM" id="SignalP"/>
    </source>
</evidence>
<gene>
    <name evidence="3" type="ORF">roselon_02394</name>
</gene>
<feature type="domain" description="Glucose/Sorbosone dehydrogenase" evidence="2">
    <location>
        <begin position="70"/>
        <end position="330"/>
    </location>
</feature>
<evidence type="ECO:0000313" key="3">
    <source>
        <dbReference type="EMBL" id="AHM04721.1"/>
    </source>
</evidence>
<dbReference type="SUPFAM" id="SSF50952">
    <property type="entry name" value="Soluble quinoprotein glucose dehydrogenase"/>
    <property type="match status" value="1"/>
</dbReference>
<organism evidence="3 4">
    <name type="scientific">Roseicyclus elongatus DSM 19469</name>
    <dbReference type="NCBI Taxonomy" id="1294273"/>
    <lineage>
        <taxon>Bacteria</taxon>
        <taxon>Pseudomonadati</taxon>
        <taxon>Pseudomonadota</taxon>
        <taxon>Alphaproteobacteria</taxon>
        <taxon>Rhodobacterales</taxon>
        <taxon>Roseobacteraceae</taxon>
        <taxon>Roseicyclus</taxon>
    </lineage>
</organism>
<dbReference type="InterPro" id="IPR012938">
    <property type="entry name" value="Glc/Sorbosone_DH"/>
</dbReference>